<gene>
    <name evidence="1" type="ORF">N8T08_005702</name>
</gene>
<organism evidence="1 2">
    <name type="scientific">Aspergillus melleus</name>
    <dbReference type="NCBI Taxonomy" id="138277"/>
    <lineage>
        <taxon>Eukaryota</taxon>
        <taxon>Fungi</taxon>
        <taxon>Dikarya</taxon>
        <taxon>Ascomycota</taxon>
        <taxon>Pezizomycotina</taxon>
        <taxon>Eurotiomycetes</taxon>
        <taxon>Eurotiomycetidae</taxon>
        <taxon>Eurotiales</taxon>
        <taxon>Aspergillaceae</taxon>
        <taxon>Aspergillus</taxon>
        <taxon>Aspergillus subgen. Circumdati</taxon>
    </lineage>
</organism>
<proteinExistence type="predicted"/>
<accession>A0ACC3B2F3</accession>
<reference evidence="1 2" key="1">
    <citation type="journal article" date="2023" name="ACS Omega">
        <title>Identification of the Neoaspergillic Acid Biosynthesis Gene Cluster by Establishing an In Vitro CRISPR-Ribonucleoprotein Genetic System in Aspergillus melleus.</title>
        <authorList>
            <person name="Yuan B."/>
            <person name="Grau M.F."/>
            <person name="Murata R.M."/>
            <person name="Torok T."/>
            <person name="Venkateswaran K."/>
            <person name="Stajich J.E."/>
            <person name="Wang C.C.C."/>
        </authorList>
    </citation>
    <scope>NUCLEOTIDE SEQUENCE [LARGE SCALE GENOMIC DNA]</scope>
    <source>
        <strain evidence="1 2">IMV 1140</strain>
    </source>
</reference>
<evidence type="ECO:0000313" key="1">
    <source>
        <dbReference type="EMBL" id="KAK1144289.1"/>
    </source>
</evidence>
<protein>
    <submittedName>
        <fullName evidence="1">Uncharacterized protein</fullName>
    </submittedName>
</protein>
<sequence>MLWQIVDGTFVVLSMFIHFIVFYHRGALGAWNLYYISAADSGSAPTEDDDRCHRCSRLGHDCAFPERPTRRRPTKSRIDRLQERVDELLAQNGAGGTRASSTAKSGVFGTIDLDRNNSLIAGGLITTDRADTLLEKFRSFKMPQFPFVVVPATTNASQLNAHNPFLLTITASCLEDDVALQKTLDHEIKRQICVRIIMNDERSMDLLLGLLVHTAWYQYRFETIHTQMYLSLELAVTLVVDLGLDQNSSLSMRGITAGLKGKGGETGIQQSSTAKRALLGVFHLTSVLSLFRPQLSMNQTGWINQCCSNLSESPEYPTDRLLRTYLDGSAPLLGTDQIFGSKEHGVDWNAVEHRQNELKKGYNVPHDMLHIDNWAYYFEVKAKPILLLGQILHYQSTTFTIDQITKLNDLIHSTEESIVSFPRIPADRIVHLPLPFHTYMWYALLVLSKTLLLSNMNHPKTVALEASICGKTVAILNRIETLSTGQDLWANSRNVIGSMLSWLKEHMRQKASDGQPAHGHSIGELQLVDIPDEAYWNADWWQQMVEGPLCYPALTAYRKWPEKSTISPQQQRSRPTPSRSINFPRCGDPPTPASQLASLVCLSRIRSLNESIHHPRWDALTHQVGRFRPFTLSYLLSFPNELILEVADHLDLPDLARLSRVNRHLRELLLPKVFRIGSRESRRHKRTVCFTWLHYAAFTCNIPLAQRLMAEGSDPHRVGRKRSWSPLYVAVLNGYAEMAEVLGLSKADTKQTFLNADVTLLHAAVESRNEYLIMRCLQIGLPLDVQDVRGDTPLHHAAANGDVDVVRFLCRLGACIHARSFSGATPMHRAASARISRRRPDTRARTIVFLYQHGAVVDERNIQGQTPSMLATARGHLDLLKQLFLLGARADVQDNGGRTLLHEAVVSGEIGSRNLRMKIMTYLCSRGSKVDAANSLGDTPLHFAAIRGFPEAIRRLVELGARRDSQNALGQTPLHAALAGDPAVIRLLVALGVDINAPDFDGMTPLHQAMFEDSEAAALELIRLGANVHLCNADGVSPWDIAVYEELEIIIDMCKSMQ</sequence>
<name>A0ACC3B2F3_9EURO</name>
<comment type="caution">
    <text evidence="1">The sequence shown here is derived from an EMBL/GenBank/DDBJ whole genome shotgun (WGS) entry which is preliminary data.</text>
</comment>
<keyword evidence="2" id="KW-1185">Reference proteome</keyword>
<dbReference type="Proteomes" id="UP001177260">
    <property type="component" value="Unassembled WGS sequence"/>
</dbReference>
<evidence type="ECO:0000313" key="2">
    <source>
        <dbReference type="Proteomes" id="UP001177260"/>
    </source>
</evidence>
<dbReference type="EMBL" id="JAOPJF010000032">
    <property type="protein sequence ID" value="KAK1144289.1"/>
    <property type="molecule type" value="Genomic_DNA"/>
</dbReference>